<dbReference type="Gene3D" id="2.40.10.500">
    <property type="match status" value="1"/>
</dbReference>
<dbReference type="SUPFAM" id="SSF141571">
    <property type="entry name" value="Pentapeptide repeat-like"/>
    <property type="match status" value="2"/>
</dbReference>
<evidence type="ECO:0000256" key="2">
    <source>
        <dbReference type="PROSITE-ProRule" id="PRU00504"/>
    </source>
</evidence>
<feature type="transmembrane region" description="Helical" evidence="4">
    <location>
        <begin position="28"/>
        <end position="50"/>
    </location>
</feature>
<dbReference type="Pfam" id="PF00805">
    <property type="entry name" value="Pentapeptide"/>
    <property type="match status" value="2"/>
</dbReference>
<dbReference type="Gene3D" id="2.120.10.30">
    <property type="entry name" value="TolB, C-terminal domain"/>
    <property type="match status" value="2"/>
</dbReference>
<dbReference type="CDD" id="cd05819">
    <property type="entry name" value="NHL"/>
    <property type="match status" value="1"/>
</dbReference>
<dbReference type="InterPro" id="IPR001258">
    <property type="entry name" value="NHL_repeat"/>
</dbReference>
<accession>A0A815DB62</accession>
<evidence type="ECO:0000256" key="4">
    <source>
        <dbReference type="SAM" id="Phobius"/>
    </source>
</evidence>
<dbReference type="Pfam" id="PF01436">
    <property type="entry name" value="NHL"/>
    <property type="match status" value="1"/>
</dbReference>
<evidence type="ECO:0000313" key="6">
    <source>
        <dbReference type="Proteomes" id="UP000663855"/>
    </source>
</evidence>
<dbReference type="EMBL" id="CAJNOV010007705">
    <property type="protein sequence ID" value="CAF1294665.1"/>
    <property type="molecule type" value="Genomic_DNA"/>
</dbReference>
<name>A0A815DB62_9BILA</name>
<comment type="caution">
    <text evidence="5">The sequence shown here is derived from an EMBL/GenBank/DDBJ whole genome shotgun (WGS) entry which is preliminary data.</text>
</comment>
<dbReference type="InterPro" id="IPR011042">
    <property type="entry name" value="6-blade_b-propeller_TolB-like"/>
</dbReference>
<keyword evidence="4" id="KW-0472">Membrane</keyword>
<evidence type="ECO:0000256" key="1">
    <source>
        <dbReference type="ARBA" id="ARBA00022737"/>
    </source>
</evidence>
<keyword evidence="4" id="KW-1133">Transmembrane helix</keyword>
<keyword evidence="1" id="KW-0677">Repeat</keyword>
<sequence>MTSKEQDARMDESVLVNRQRNRLKLKDVLQFLSSLLLPLALGVFTIVITFQQQEAAKQQREGDQRAAELQREQERNLDEQRYQNERFDTYIKEMGDLLEKHNGSIISSEVAATLGRVKTLNIFRQLDPQRTIGVIRFLYEAKQLTNTQENHSLDLSTANLLDIDFRDTAINAKQLDKISLKSISLSNATFVGIKMSHVNFSGNQFYVANFSLGRISDADFSFTIFNNANFSPIQLDNVNFLSTELNSVNFSFGDIRSVYFESSSLRSINFSFASLINARLPSAQLEQTNFSCAQLFNVSFVSARLENIDFSHALLNNVDFSSATLLNVNFSHTRLHNVRFPTATLQKVNFLSAELSYPNFEKARLQNTSFSSAILVSANFQRTQASFMNFGQTTAVAALFDLATLTSSNFSYSNIKLASFSEVKELNETVFSGANLYKVQFNDTEMIDTQLESALSIQDAVLPNETLAHDENLIKNGKADCNTSLISDWTLSNVNVTVIMSSTSKSNCQFTLQSLSSGAAMKQRVNLYGKWDSNSWPYSQAVLRTSMSIGITMELRGINSNNLVVARQSLILPTIPANAKWVQNGVTVAGGNVGGSGTNQLNGPGGLFIDDDQTVLIADAENHRIMRWKKGDTTNGQVVAGGNGGGNRLDQLDPPTDVLIDKETNSLIICDLGNGRVVRWSRRNGTTQGEILIDNIDCLKLAMDEQRYLYVSDYEKNEVRRYQLGDKNGTLVAGGNGKGNGLNQLNYPTYLFVDRHQNVYVSDHFNHRVMKWNKGAKEGIVVAGGQGYGDALTQLCFPNGLFVDTLGTLYVADSQNYRVMRWTQGAKQGTVIVGGNGVGAGANQLSFPMSLSSDRHGNLYVADNWNHRVQRFSLE</sequence>
<keyword evidence="4" id="KW-0812">Transmembrane</keyword>
<reference evidence="5" key="1">
    <citation type="submission" date="2021-02" db="EMBL/GenBank/DDBJ databases">
        <authorList>
            <person name="Nowell W R."/>
        </authorList>
    </citation>
    <scope>NUCLEOTIDE SEQUENCE</scope>
</reference>
<dbReference type="PANTHER" id="PTHR14136">
    <property type="entry name" value="BTB_POZ DOMAIN-CONTAINING PROTEIN KCTD9"/>
    <property type="match status" value="1"/>
</dbReference>
<dbReference type="PANTHER" id="PTHR14136:SF17">
    <property type="entry name" value="BTB_POZ DOMAIN-CONTAINING PROTEIN KCTD9"/>
    <property type="match status" value="1"/>
</dbReference>
<dbReference type="SUPFAM" id="SSF101898">
    <property type="entry name" value="NHL repeat"/>
    <property type="match status" value="1"/>
</dbReference>
<feature type="region of interest" description="Disordered" evidence="3">
    <location>
        <begin position="59"/>
        <end position="78"/>
    </location>
</feature>
<dbReference type="PROSITE" id="PS51125">
    <property type="entry name" value="NHL"/>
    <property type="match status" value="1"/>
</dbReference>
<dbReference type="InterPro" id="IPR051082">
    <property type="entry name" value="Pentapeptide-BTB/POZ_domain"/>
</dbReference>
<proteinExistence type="predicted"/>
<dbReference type="Proteomes" id="UP000663855">
    <property type="component" value="Unassembled WGS sequence"/>
</dbReference>
<dbReference type="AlphaFoldDB" id="A0A815DB62"/>
<dbReference type="Gene3D" id="2.160.20.80">
    <property type="entry name" value="E3 ubiquitin-protein ligase SopA"/>
    <property type="match status" value="2"/>
</dbReference>
<dbReference type="InterPro" id="IPR001646">
    <property type="entry name" value="5peptide_repeat"/>
</dbReference>
<evidence type="ECO:0000313" key="5">
    <source>
        <dbReference type="EMBL" id="CAF1294665.1"/>
    </source>
</evidence>
<protein>
    <submittedName>
        <fullName evidence="5">Uncharacterized protein</fullName>
    </submittedName>
</protein>
<evidence type="ECO:0000256" key="3">
    <source>
        <dbReference type="SAM" id="MobiDB-lite"/>
    </source>
</evidence>
<gene>
    <name evidence="5" type="ORF">CJN711_LOCUS16610</name>
</gene>
<dbReference type="Pfam" id="PF13599">
    <property type="entry name" value="Pentapeptide_4"/>
    <property type="match status" value="1"/>
</dbReference>
<feature type="repeat" description="NHL" evidence="2">
    <location>
        <begin position="839"/>
        <end position="875"/>
    </location>
</feature>
<organism evidence="5 6">
    <name type="scientific">Rotaria magnacalcarata</name>
    <dbReference type="NCBI Taxonomy" id="392030"/>
    <lineage>
        <taxon>Eukaryota</taxon>
        <taxon>Metazoa</taxon>
        <taxon>Spiralia</taxon>
        <taxon>Gnathifera</taxon>
        <taxon>Rotifera</taxon>
        <taxon>Eurotatoria</taxon>
        <taxon>Bdelloidea</taxon>
        <taxon>Philodinida</taxon>
        <taxon>Philodinidae</taxon>
        <taxon>Rotaria</taxon>
    </lineage>
</organism>